<gene>
    <name evidence="3" type="ORF">CC78DRAFT_528357</name>
</gene>
<keyword evidence="1" id="KW-0175">Coiled coil</keyword>
<evidence type="ECO:0000313" key="4">
    <source>
        <dbReference type="Proteomes" id="UP000800093"/>
    </source>
</evidence>
<sequence length="429" mass="48170">MAPRAQSSHGALGNSQRHSTEGQLQPAKWLVWAHQLKQEHGYLLGRMDSVEIKHGAYDSRIQFVEAAAGRMKESEKEIKELVKRIAVVEGDEKEIKDWFGEDHVRIQKDAEKITKIQQNISSLEKKHSRVDSEIQQLSTGHRSTVEKVEAIERTLQKQAQDTEGLAKNDPNDARALKSRLDFLDSPRFEECNGLQLLQNKVAGLERACQRCNAKNQELEAEIARLKIISRTEAQQLPSSSSESTNYRLHSHPSRVQVPASPLLKLVNGKQQDKLFMESPTFDARQRKLTKLNADVPSEGEQIPRTSVATMERRRDTANASENRKRAPGYEGRQTRSQAKSQQVVAADKRRPTKIAVLKIALENRPSCSNTSGPQKHSAPSTSVQAGGGMPISRSTNLARLEDRPAKRKRREIPQDEDLEAFMTSALSNM</sequence>
<comment type="caution">
    <text evidence="3">The sequence shown here is derived from an EMBL/GenBank/DDBJ whole genome shotgun (WGS) entry which is preliminary data.</text>
</comment>
<feature type="region of interest" description="Disordered" evidence="2">
    <location>
        <begin position="1"/>
        <end position="20"/>
    </location>
</feature>
<dbReference type="AlphaFoldDB" id="A0A9P4NCD1"/>
<organism evidence="3 4">
    <name type="scientific">Lojkania enalia</name>
    <dbReference type="NCBI Taxonomy" id="147567"/>
    <lineage>
        <taxon>Eukaryota</taxon>
        <taxon>Fungi</taxon>
        <taxon>Dikarya</taxon>
        <taxon>Ascomycota</taxon>
        <taxon>Pezizomycotina</taxon>
        <taxon>Dothideomycetes</taxon>
        <taxon>Pleosporomycetidae</taxon>
        <taxon>Pleosporales</taxon>
        <taxon>Pleosporales incertae sedis</taxon>
        <taxon>Lojkania</taxon>
    </lineage>
</organism>
<feature type="compositionally biased region" description="Polar residues" evidence="2">
    <location>
        <begin position="334"/>
        <end position="343"/>
    </location>
</feature>
<evidence type="ECO:0000256" key="2">
    <source>
        <dbReference type="SAM" id="MobiDB-lite"/>
    </source>
</evidence>
<evidence type="ECO:0000256" key="1">
    <source>
        <dbReference type="SAM" id="Coils"/>
    </source>
</evidence>
<keyword evidence="4" id="KW-1185">Reference proteome</keyword>
<evidence type="ECO:0000313" key="3">
    <source>
        <dbReference type="EMBL" id="KAF2270603.1"/>
    </source>
</evidence>
<proteinExistence type="predicted"/>
<protein>
    <submittedName>
        <fullName evidence="3">Uncharacterized protein</fullName>
    </submittedName>
</protein>
<feature type="region of interest" description="Disordered" evidence="2">
    <location>
        <begin position="233"/>
        <end position="261"/>
    </location>
</feature>
<feature type="compositionally biased region" description="Polar residues" evidence="2">
    <location>
        <begin position="365"/>
        <end position="384"/>
    </location>
</feature>
<accession>A0A9P4NCD1</accession>
<feature type="region of interest" description="Disordered" evidence="2">
    <location>
        <begin position="364"/>
        <end position="429"/>
    </location>
</feature>
<reference evidence="4" key="1">
    <citation type="journal article" date="2020" name="Stud. Mycol.">
        <title>101 Dothideomycetes genomes: A test case for predicting lifestyles and emergence of pathogens.</title>
        <authorList>
            <person name="Haridas S."/>
            <person name="Albert R."/>
            <person name="Binder M."/>
            <person name="Bloem J."/>
            <person name="LaButti K."/>
            <person name="Salamov A."/>
            <person name="Andreopoulos B."/>
            <person name="Baker S."/>
            <person name="Barry K."/>
            <person name="Bills G."/>
            <person name="Bluhm B."/>
            <person name="Cannon C."/>
            <person name="Castanera R."/>
            <person name="Culley D."/>
            <person name="Daum C."/>
            <person name="Ezra D."/>
            <person name="Gonzalez J."/>
            <person name="Henrissat B."/>
            <person name="Kuo A."/>
            <person name="Liang C."/>
            <person name="Lipzen A."/>
            <person name="Lutzoni F."/>
            <person name="Magnuson J."/>
            <person name="Mondo S."/>
            <person name="Nolan M."/>
            <person name="Ohm R."/>
            <person name="Pangilinan J."/>
            <person name="Park H.-J."/>
            <person name="Ramirez L."/>
            <person name="Alfaro M."/>
            <person name="Sun H."/>
            <person name="Tritt A."/>
            <person name="Yoshinaga Y."/>
            <person name="Zwiers L.-H."/>
            <person name="Turgeon B."/>
            <person name="Goodwin S."/>
            <person name="Spatafora J."/>
            <person name="Crous P."/>
            <person name="Grigoriev I."/>
        </authorList>
    </citation>
    <scope>NUCLEOTIDE SEQUENCE [LARGE SCALE GENOMIC DNA]</scope>
    <source>
        <strain evidence="4">CBS 304.66</strain>
    </source>
</reference>
<feature type="compositionally biased region" description="Polar residues" evidence="2">
    <location>
        <begin position="233"/>
        <end position="247"/>
    </location>
</feature>
<name>A0A9P4NCD1_9PLEO</name>
<feature type="region of interest" description="Disordered" evidence="2">
    <location>
        <begin position="290"/>
        <end position="348"/>
    </location>
</feature>
<feature type="coiled-coil region" evidence="1">
    <location>
        <begin position="64"/>
        <end position="133"/>
    </location>
</feature>
<dbReference type="Proteomes" id="UP000800093">
    <property type="component" value="Unassembled WGS sequence"/>
</dbReference>
<dbReference type="OrthoDB" id="3647228at2759"/>
<feature type="compositionally biased region" description="Basic and acidic residues" evidence="2">
    <location>
        <begin position="310"/>
        <end position="324"/>
    </location>
</feature>
<dbReference type="EMBL" id="ML986579">
    <property type="protein sequence ID" value="KAF2270603.1"/>
    <property type="molecule type" value="Genomic_DNA"/>
</dbReference>